<evidence type="ECO:0000313" key="3">
    <source>
        <dbReference type="EMBL" id="ATY31129.1"/>
    </source>
</evidence>
<evidence type="ECO:0000256" key="1">
    <source>
        <dbReference type="SAM" id="Phobius"/>
    </source>
</evidence>
<evidence type="ECO:0000259" key="2">
    <source>
        <dbReference type="PROSITE" id="PS50887"/>
    </source>
</evidence>
<organism evidence="3 4">
    <name type="scientific">Sphingomonas psychrotolerans</name>
    <dbReference type="NCBI Taxonomy" id="1327635"/>
    <lineage>
        <taxon>Bacteria</taxon>
        <taxon>Pseudomonadati</taxon>
        <taxon>Pseudomonadota</taxon>
        <taxon>Alphaproteobacteria</taxon>
        <taxon>Sphingomonadales</taxon>
        <taxon>Sphingomonadaceae</taxon>
        <taxon>Sphingomonas</taxon>
    </lineage>
</organism>
<gene>
    <name evidence="3" type="ORF">CVN68_03300</name>
</gene>
<dbReference type="SUPFAM" id="SSF55073">
    <property type="entry name" value="Nucleotide cyclase"/>
    <property type="match status" value="1"/>
</dbReference>
<dbReference type="AlphaFoldDB" id="A0A2K8MHA3"/>
<keyword evidence="4" id="KW-1185">Reference proteome</keyword>
<feature type="transmembrane region" description="Helical" evidence="1">
    <location>
        <begin position="265"/>
        <end position="284"/>
    </location>
</feature>
<keyword evidence="1" id="KW-1133">Transmembrane helix</keyword>
<dbReference type="PANTHER" id="PTHR44757:SF2">
    <property type="entry name" value="BIOFILM ARCHITECTURE MAINTENANCE PROTEIN MBAA"/>
    <property type="match status" value="1"/>
</dbReference>
<dbReference type="PROSITE" id="PS50887">
    <property type="entry name" value="GGDEF"/>
    <property type="match status" value="1"/>
</dbReference>
<keyword evidence="1" id="KW-0472">Membrane</keyword>
<dbReference type="NCBIfam" id="TIGR00254">
    <property type="entry name" value="GGDEF"/>
    <property type="match status" value="1"/>
</dbReference>
<evidence type="ECO:0000313" key="4">
    <source>
        <dbReference type="Proteomes" id="UP000229081"/>
    </source>
</evidence>
<dbReference type="KEGG" id="sphc:CVN68_03300"/>
<dbReference type="EMBL" id="CP024923">
    <property type="protein sequence ID" value="ATY31129.1"/>
    <property type="molecule type" value="Genomic_DNA"/>
</dbReference>
<dbReference type="InterPro" id="IPR029787">
    <property type="entry name" value="Nucleotide_cyclase"/>
</dbReference>
<accession>A0A2K8MHA3</accession>
<dbReference type="Pfam" id="PF00990">
    <property type="entry name" value="GGDEF"/>
    <property type="match status" value="1"/>
</dbReference>
<sequence length="481" mass="52229">MVELHAVIRGGYRVARSIARDGSRSITVLLAGMVCLSVLTSVLIVCFLAWRADADANRLAAISISGAIDRERSRISNEAYINAHWDDAYAHAYGSMRDPWILSQWGTPIGRGYVIDAHGRTLFAHLPEGHEPPLAQLIGSRTLAALLAHIPVTEADVRTRGDATVLLGKAGGGPALIAFSPIVREKGPTTLDRSSYRIFVDIRLLDRDLLAEWAKGFGLQDLQWLAGAKVKPNEASTDVRDWSGTRVGTITWTRLTPATAAIRELMPVFALCMALFLAVAAVIARRVQSLNRELKAQSQAAAKAARQEQEARFLADSDVLTGLYNRRRFYADLEEAVLPANVNALTIGLVDLDHFKMVNDTFGHHVGDCLLVEVAHRLSEEAGTDATLYRIGGDEFAMIVRMGPEAAVRIAGRLCAAVIVPVQIGDRQVSVGASIGLGAFAEADLSSVELAEHADQALYYAKREKPGRPVLFSPELERRAA</sequence>
<dbReference type="InterPro" id="IPR052155">
    <property type="entry name" value="Biofilm_reg_signaling"/>
</dbReference>
<dbReference type="Proteomes" id="UP000229081">
    <property type="component" value="Chromosome"/>
</dbReference>
<dbReference type="Gene3D" id="3.30.70.270">
    <property type="match status" value="1"/>
</dbReference>
<proteinExistence type="predicted"/>
<dbReference type="SMART" id="SM00267">
    <property type="entry name" value="GGDEF"/>
    <property type="match status" value="1"/>
</dbReference>
<feature type="domain" description="GGDEF" evidence="2">
    <location>
        <begin position="343"/>
        <end position="474"/>
    </location>
</feature>
<name>A0A2K8MHA3_9SPHN</name>
<dbReference type="InterPro" id="IPR043128">
    <property type="entry name" value="Rev_trsase/Diguanyl_cyclase"/>
</dbReference>
<feature type="transmembrane region" description="Helical" evidence="1">
    <location>
        <begin position="26"/>
        <end position="50"/>
    </location>
</feature>
<dbReference type="PANTHER" id="PTHR44757">
    <property type="entry name" value="DIGUANYLATE CYCLASE DGCP"/>
    <property type="match status" value="1"/>
</dbReference>
<dbReference type="OrthoDB" id="9814202at2"/>
<dbReference type="CDD" id="cd01949">
    <property type="entry name" value="GGDEF"/>
    <property type="match status" value="1"/>
</dbReference>
<reference evidence="3 4" key="1">
    <citation type="submission" date="2017-11" db="EMBL/GenBank/DDBJ databases">
        <title>Complete genome sequence of Sphingomonas sp. Strain Cra20, a psychrotolerant potential plant growth promoting rhizobacteria.</title>
        <authorList>
            <person name="Luo Y."/>
        </authorList>
    </citation>
    <scope>NUCLEOTIDE SEQUENCE [LARGE SCALE GENOMIC DNA]</scope>
    <source>
        <strain evidence="3 4">Cra20</strain>
    </source>
</reference>
<keyword evidence="1" id="KW-0812">Transmembrane</keyword>
<dbReference type="InterPro" id="IPR000160">
    <property type="entry name" value="GGDEF_dom"/>
</dbReference>
<protein>
    <recommendedName>
        <fullName evidence="2">GGDEF domain-containing protein</fullName>
    </recommendedName>
</protein>
<dbReference type="RefSeq" id="WP_100280940.1">
    <property type="nucleotide sequence ID" value="NZ_CP024923.1"/>
</dbReference>